<dbReference type="OrthoDB" id="415724at2759"/>
<evidence type="ECO:0000256" key="5">
    <source>
        <dbReference type="ARBA" id="ARBA00022759"/>
    </source>
</evidence>
<dbReference type="CDD" id="cd00303">
    <property type="entry name" value="retropepsin_like"/>
    <property type="match status" value="1"/>
</dbReference>
<evidence type="ECO:0000256" key="3">
    <source>
        <dbReference type="ARBA" id="ARBA00022695"/>
    </source>
</evidence>
<feature type="domain" description="Reverse transcriptase RNase H-like" evidence="10">
    <location>
        <begin position="608"/>
        <end position="673"/>
    </location>
</feature>
<dbReference type="OMA" id="NFRSIRC"/>
<feature type="domain" description="Integrase zinc-binding" evidence="11">
    <location>
        <begin position="778"/>
        <end position="824"/>
    </location>
</feature>
<evidence type="ECO:0000256" key="7">
    <source>
        <dbReference type="ARBA" id="ARBA00022918"/>
    </source>
</evidence>
<evidence type="ECO:0000259" key="9">
    <source>
        <dbReference type="Pfam" id="PF03732"/>
    </source>
</evidence>
<dbReference type="PANTHER" id="PTHR37984">
    <property type="entry name" value="PROTEIN CBG26694"/>
    <property type="match status" value="1"/>
</dbReference>
<keyword evidence="5" id="KW-0255">Endonuclease</keyword>
<evidence type="ECO:0000259" key="11">
    <source>
        <dbReference type="Pfam" id="PF17921"/>
    </source>
</evidence>
<dbReference type="Proteomes" id="UP000029120">
    <property type="component" value="Chromosome 6"/>
</dbReference>
<dbReference type="CDD" id="cd09274">
    <property type="entry name" value="RNase_HI_RT_Ty3"/>
    <property type="match status" value="1"/>
</dbReference>
<feature type="domain" description="Retrotransposon gag" evidence="9">
    <location>
        <begin position="114"/>
        <end position="191"/>
    </location>
</feature>
<dbReference type="InterPro" id="IPR043128">
    <property type="entry name" value="Rev_trsase/Diguanyl_cyclase"/>
</dbReference>
<dbReference type="Pfam" id="PF17921">
    <property type="entry name" value="Integrase_H2C2"/>
    <property type="match status" value="1"/>
</dbReference>
<evidence type="ECO:0000256" key="1">
    <source>
        <dbReference type="ARBA" id="ARBA00012493"/>
    </source>
</evidence>
<protein>
    <recommendedName>
        <fullName evidence="1">RNA-directed DNA polymerase</fullName>
        <ecNumber evidence="1">2.7.7.49</ecNumber>
    </recommendedName>
</protein>
<keyword evidence="13" id="KW-1185">Reference proteome</keyword>
<keyword evidence="3" id="KW-0548">Nucleotidyltransferase</keyword>
<keyword evidence="4" id="KW-0540">Nuclease</keyword>
<dbReference type="InterPro" id="IPR041373">
    <property type="entry name" value="RT_RNaseH"/>
</dbReference>
<dbReference type="InterPro" id="IPR041588">
    <property type="entry name" value="Integrase_H2C2"/>
</dbReference>
<dbReference type="Pfam" id="PF03732">
    <property type="entry name" value="Retrotrans_gag"/>
    <property type="match status" value="1"/>
</dbReference>
<keyword evidence="2" id="KW-0808">Transferase</keyword>
<dbReference type="InterPro" id="IPR043502">
    <property type="entry name" value="DNA/RNA_pol_sf"/>
</dbReference>
<dbReference type="SUPFAM" id="SSF56672">
    <property type="entry name" value="DNA/RNA polymerases"/>
    <property type="match status" value="1"/>
</dbReference>
<dbReference type="InterPro" id="IPR005162">
    <property type="entry name" value="Retrotrans_gag_dom"/>
</dbReference>
<dbReference type="InterPro" id="IPR050951">
    <property type="entry name" value="Retrovirus_Pol_polyprotein"/>
</dbReference>
<organism evidence="12 13">
    <name type="scientific">Arabis alpina</name>
    <name type="common">Alpine rock-cress</name>
    <dbReference type="NCBI Taxonomy" id="50452"/>
    <lineage>
        <taxon>Eukaryota</taxon>
        <taxon>Viridiplantae</taxon>
        <taxon>Streptophyta</taxon>
        <taxon>Embryophyta</taxon>
        <taxon>Tracheophyta</taxon>
        <taxon>Spermatophyta</taxon>
        <taxon>Magnoliopsida</taxon>
        <taxon>eudicotyledons</taxon>
        <taxon>Gunneridae</taxon>
        <taxon>Pentapetalae</taxon>
        <taxon>rosids</taxon>
        <taxon>malvids</taxon>
        <taxon>Brassicales</taxon>
        <taxon>Brassicaceae</taxon>
        <taxon>Arabideae</taxon>
        <taxon>Arabis</taxon>
    </lineage>
</organism>
<dbReference type="GO" id="GO:0004519">
    <property type="term" value="F:endonuclease activity"/>
    <property type="evidence" value="ECO:0007669"/>
    <property type="project" value="UniProtKB-KW"/>
</dbReference>
<proteinExistence type="predicted"/>
<evidence type="ECO:0000256" key="2">
    <source>
        <dbReference type="ARBA" id="ARBA00022679"/>
    </source>
</evidence>
<evidence type="ECO:0000259" key="10">
    <source>
        <dbReference type="Pfam" id="PF17917"/>
    </source>
</evidence>
<evidence type="ECO:0000256" key="6">
    <source>
        <dbReference type="ARBA" id="ARBA00022801"/>
    </source>
</evidence>
<keyword evidence="7" id="KW-0695">RNA-directed DNA polymerase</keyword>
<accession>A0A087GPH3</accession>
<dbReference type="InterPro" id="IPR001969">
    <property type="entry name" value="Aspartic_peptidase_AS"/>
</dbReference>
<evidence type="ECO:0000256" key="4">
    <source>
        <dbReference type="ARBA" id="ARBA00022722"/>
    </source>
</evidence>
<feature type="compositionally biased region" description="Basic residues" evidence="8">
    <location>
        <begin position="1"/>
        <end position="16"/>
    </location>
</feature>
<keyword evidence="6" id="KW-0378">Hydrolase</keyword>
<dbReference type="Gene3D" id="2.40.70.10">
    <property type="entry name" value="Acid Proteases"/>
    <property type="match status" value="1"/>
</dbReference>
<dbReference type="SUPFAM" id="SSF50630">
    <property type="entry name" value="Acid proteases"/>
    <property type="match status" value="1"/>
</dbReference>
<dbReference type="GO" id="GO:0004190">
    <property type="term" value="F:aspartic-type endopeptidase activity"/>
    <property type="evidence" value="ECO:0007669"/>
    <property type="project" value="InterPro"/>
</dbReference>
<dbReference type="Pfam" id="PF17917">
    <property type="entry name" value="RT_RNaseH"/>
    <property type="match status" value="1"/>
</dbReference>
<dbReference type="eggNOG" id="KOG0017">
    <property type="taxonomic scope" value="Eukaryota"/>
</dbReference>
<dbReference type="Gramene" id="KFK31775">
    <property type="protein sequence ID" value="KFK31775"/>
    <property type="gene ID" value="AALP_AA6G157100"/>
</dbReference>
<dbReference type="GO" id="GO:0003964">
    <property type="term" value="F:RNA-directed DNA polymerase activity"/>
    <property type="evidence" value="ECO:0007669"/>
    <property type="project" value="UniProtKB-KW"/>
</dbReference>
<evidence type="ECO:0000313" key="12">
    <source>
        <dbReference type="EMBL" id="KFK31775.1"/>
    </source>
</evidence>
<dbReference type="EMBL" id="CM002874">
    <property type="protein sequence ID" value="KFK31775.1"/>
    <property type="molecule type" value="Genomic_DNA"/>
</dbReference>
<feature type="region of interest" description="Disordered" evidence="8">
    <location>
        <begin position="1"/>
        <end position="37"/>
    </location>
</feature>
<dbReference type="InterPro" id="IPR021109">
    <property type="entry name" value="Peptidase_aspartic_dom_sf"/>
</dbReference>
<name>A0A087GPH3_ARAAL</name>
<dbReference type="EC" id="2.7.7.49" evidence="1"/>
<evidence type="ECO:0000313" key="13">
    <source>
        <dbReference type="Proteomes" id="UP000029120"/>
    </source>
</evidence>
<reference evidence="13" key="1">
    <citation type="journal article" date="2015" name="Nat. Plants">
        <title>Genome expansion of Arabis alpina linked with retrotransposition and reduced symmetric DNA methylation.</title>
        <authorList>
            <person name="Willing E.M."/>
            <person name="Rawat V."/>
            <person name="Mandakova T."/>
            <person name="Maumus F."/>
            <person name="James G.V."/>
            <person name="Nordstroem K.J."/>
            <person name="Becker C."/>
            <person name="Warthmann N."/>
            <person name="Chica C."/>
            <person name="Szarzynska B."/>
            <person name="Zytnicki M."/>
            <person name="Albani M.C."/>
            <person name="Kiefer C."/>
            <person name="Bergonzi S."/>
            <person name="Castaings L."/>
            <person name="Mateos J.L."/>
            <person name="Berns M.C."/>
            <person name="Bujdoso N."/>
            <person name="Piofczyk T."/>
            <person name="de Lorenzo L."/>
            <person name="Barrero-Sicilia C."/>
            <person name="Mateos I."/>
            <person name="Piednoel M."/>
            <person name="Hagmann J."/>
            <person name="Chen-Min-Tao R."/>
            <person name="Iglesias-Fernandez R."/>
            <person name="Schuster S.C."/>
            <person name="Alonso-Blanco C."/>
            <person name="Roudier F."/>
            <person name="Carbonero P."/>
            <person name="Paz-Ares J."/>
            <person name="Davis S.J."/>
            <person name="Pecinka A."/>
            <person name="Quesneville H."/>
            <person name="Colot V."/>
            <person name="Lysak M.A."/>
            <person name="Weigel D."/>
            <person name="Coupland G."/>
            <person name="Schneeberger K."/>
        </authorList>
    </citation>
    <scope>NUCLEOTIDE SEQUENCE [LARGE SCALE GENOMIC DNA]</scope>
    <source>
        <strain evidence="13">cv. Pajares</strain>
    </source>
</reference>
<dbReference type="Gene3D" id="3.30.70.270">
    <property type="match status" value="2"/>
</dbReference>
<dbReference type="FunFam" id="3.30.70.270:FF:000020">
    <property type="entry name" value="Transposon Tf2-6 polyprotein-like Protein"/>
    <property type="match status" value="1"/>
</dbReference>
<dbReference type="Gene3D" id="3.10.10.10">
    <property type="entry name" value="HIV Type 1 Reverse Transcriptase, subunit A, domain 1"/>
    <property type="match status" value="1"/>
</dbReference>
<dbReference type="GO" id="GO:0006508">
    <property type="term" value="P:proteolysis"/>
    <property type="evidence" value="ECO:0007669"/>
    <property type="project" value="InterPro"/>
</dbReference>
<dbReference type="PANTHER" id="PTHR37984:SF5">
    <property type="entry name" value="PROTEIN NYNRIN-LIKE"/>
    <property type="match status" value="1"/>
</dbReference>
<dbReference type="Gene3D" id="1.10.340.70">
    <property type="match status" value="1"/>
</dbReference>
<dbReference type="PROSITE" id="PS00141">
    <property type="entry name" value="ASP_PROTEASE"/>
    <property type="match status" value="1"/>
</dbReference>
<gene>
    <name evidence="12" type="ordered locus">AALP_Aa6g157100</name>
</gene>
<evidence type="ECO:0000256" key="8">
    <source>
        <dbReference type="SAM" id="MobiDB-lite"/>
    </source>
</evidence>
<dbReference type="Pfam" id="PF08284">
    <property type="entry name" value="RVP_2"/>
    <property type="match status" value="1"/>
</dbReference>
<sequence>MARTTRGRGHGGRGRGRGLVEEPVLSEAQSSARGSVPVQQAMHMAPVLPRVAGVQPRATVADEVPSCIRMMEQMQRIGIGSFAGGVKPEEADERRMSLDRNFRSIRCPEGYMVDLAVHYLDGDAHLWWRSVAARWVGTVMSWSDFVTEFNSKFFPQEALDRLEARFLDLTQGAMSVREYDVEFSRLLGYAAVGSGSGPASSSVWGGATFGSYRGDVASAGYSSAGKLGCLAHGICVGTLFVGGCESHVLFDSGASNCFITPGHAERSGIRSDTGERTGPVMVAGGEYLATHGRAKDVDILVGGELMPADLVISPVELYDVILGMDWLNRYRVHQDCHRGRVVFEREGGRLVYQGVRPTSGSLVISLVQAAAMIERGCEAYLATIVMPEAVGGVAVRDILVARDFEDIFQSLQGLPSSRSDPFTFELEPGTTQLSKAPYRMAPTELAELKKQLEDLLEKGFIRPSTSPWGAPSLEEHEVHLRRILEKLREQKLFAKLSKCSFWQREMRFLGHIVSVEGVSVDPAKILSIRDWPRPRNATEIKSVLGLAGYYRRFVKGFASMAQSMTKLTGKDIPFVWSADCELSFAKLKTMLTSTPALALPEPGEPYVLRKHEGNYPVHDLELAAVIFALKIWRSYLYGGRVQVFTDHHNLKYIFTQQNLNVRQRRWSELLADYDLDIVYHLGKANTVADALSRRRYVSSQERDVENLVSMLSTLRLCVTSEEPLGLAAADLADLLSRIRVAQEKDQVLLDLSKATGSEYRVSANRTILVHGRVCVPKDEDLRQEILREAHASKFSIHPGATKMYRDLKRYYHWVGMKRDVADLVEV</sequence>
<dbReference type="AlphaFoldDB" id="A0A087GPH3"/>